<dbReference type="Gene3D" id="3.30.1360.120">
    <property type="entry name" value="Probable tRNA modification gtpase trme, domain 1"/>
    <property type="match status" value="1"/>
</dbReference>
<dbReference type="HAMAP" id="MF_00259">
    <property type="entry name" value="GcvT"/>
    <property type="match status" value="1"/>
</dbReference>
<evidence type="ECO:0000256" key="4">
    <source>
        <dbReference type="ARBA" id="ARBA00022679"/>
    </source>
</evidence>
<comment type="subunit">
    <text evidence="7">The glycine cleavage system is composed of four proteins: P, T, L and H.</text>
</comment>
<evidence type="ECO:0000313" key="12">
    <source>
        <dbReference type="EMBL" id="PWJ47861.1"/>
    </source>
</evidence>
<accession>A0A315ZQK9</accession>
<organism evidence="12 13">
    <name type="scientific">Quadrisphaera granulorum</name>
    <dbReference type="NCBI Taxonomy" id="317664"/>
    <lineage>
        <taxon>Bacteria</taxon>
        <taxon>Bacillati</taxon>
        <taxon>Actinomycetota</taxon>
        <taxon>Actinomycetes</taxon>
        <taxon>Kineosporiales</taxon>
        <taxon>Kineosporiaceae</taxon>
        <taxon>Quadrisphaera</taxon>
    </lineage>
</organism>
<protein>
    <recommendedName>
        <fullName evidence="2 7">Aminomethyltransferase</fullName>
        <ecNumber evidence="2 7">2.1.2.10</ecNumber>
    </recommendedName>
    <alternativeName>
        <fullName evidence="5 7">Glycine cleavage system T protein</fullName>
    </alternativeName>
</protein>
<dbReference type="Pfam" id="PF01571">
    <property type="entry name" value="GCV_T"/>
    <property type="match status" value="1"/>
</dbReference>
<name>A0A315ZQK9_9ACTN</name>
<dbReference type="EC" id="2.1.2.10" evidence="2 7"/>
<keyword evidence="3 7" id="KW-0032">Aminotransferase</keyword>
<dbReference type="InterPro" id="IPR028896">
    <property type="entry name" value="GcvT/YgfZ/DmdA"/>
</dbReference>
<keyword evidence="12" id="KW-0489">Methyltransferase</keyword>
<sequence length="366" mass="38238">MGQETPLVGVHRELGAKLVDFAGWSMPVRYGSETAEHVAVRTAAGLFDLSHMGEVEVRGPEAGRALDRALVGRASAIGVGRARYSMLCAPDGGIIDDLVVYRLADDSYLVVANAANSDEVAAELAARAEGFDAVVHDASHQWALVAVQGPRSAEVVAQISDADVPSLKYYAADPARVAGHDVLLARTGYTGEDGFEVFCRPDAAVDVWRAAAAAGGPLGLVPAGLSCRDTLRLEAGMPLYGHELTRETSPFEASLGRVVVFGKPDGFVGEDALAQRRDAGPARLLVGLLAEGKRSPRATQAVVDPSSGETVGEVTSGSPSPTLGRPIAMAYVPATLSEPGTRLEVDVRGSRVPAEVVALPFYTRAS</sequence>
<dbReference type="GO" id="GO:0008168">
    <property type="term" value="F:methyltransferase activity"/>
    <property type="evidence" value="ECO:0007669"/>
    <property type="project" value="UniProtKB-KW"/>
</dbReference>
<feature type="compositionally biased region" description="Polar residues" evidence="9">
    <location>
        <begin position="307"/>
        <end position="321"/>
    </location>
</feature>
<dbReference type="RefSeq" id="WP_109776239.1">
    <property type="nucleotide sequence ID" value="NZ_QGDQ01000034.1"/>
</dbReference>
<keyword evidence="13" id="KW-1185">Reference proteome</keyword>
<dbReference type="GO" id="GO:0005960">
    <property type="term" value="C:glycine cleavage complex"/>
    <property type="evidence" value="ECO:0007669"/>
    <property type="project" value="InterPro"/>
</dbReference>
<dbReference type="PANTHER" id="PTHR43757">
    <property type="entry name" value="AMINOMETHYLTRANSFERASE"/>
    <property type="match status" value="1"/>
</dbReference>
<feature type="domain" description="GCVT N-terminal" evidence="10">
    <location>
        <begin position="9"/>
        <end position="262"/>
    </location>
</feature>
<evidence type="ECO:0000256" key="6">
    <source>
        <dbReference type="ARBA" id="ARBA00047665"/>
    </source>
</evidence>
<comment type="caution">
    <text evidence="12">The sequence shown here is derived from an EMBL/GenBank/DDBJ whole genome shotgun (WGS) entry which is preliminary data.</text>
</comment>
<dbReference type="NCBIfam" id="NF001567">
    <property type="entry name" value="PRK00389.1"/>
    <property type="match status" value="1"/>
</dbReference>
<evidence type="ECO:0000256" key="2">
    <source>
        <dbReference type="ARBA" id="ARBA00012616"/>
    </source>
</evidence>
<reference evidence="12 13" key="1">
    <citation type="submission" date="2018-03" db="EMBL/GenBank/DDBJ databases">
        <title>Genomic Encyclopedia of Archaeal and Bacterial Type Strains, Phase II (KMG-II): from individual species to whole genera.</title>
        <authorList>
            <person name="Goeker M."/>
        </authorList>
    </citation>
    <scope>NUCLEOTIDE SEQUENCE [LARGE SCALE GENOMIC DNA]</scope>
    <source>
        <strain evidence="12 13">DSM 44889</strain>
    </source>
</reference>
<feature type="binding site" evidence="8">
    <location>
        <position position="196"/>
    </location>
    <ligand>
        <name>substrate</name>
    </ligand>
</feature>
<feature type="domain" description="Aminomethyltransferase C-terminal" evidence="11">
    <location>
        <begin position="283"/>
        <end position="362"/>
    </location>
</feature>
<dbReference type="SUPFAM" id="SSF101790">
    <property type="entry name" value="Aminomethyltransferase beta-barrel domain"/>
    <property type="match status" value="1"/>
</dbReference>
<evidence type="ECO:0000259" key="10">
    <source>
        <dbReference type="Pfam" id="PF01571"/>
    </source>
</evidence>
<dbReference type="EMBL" id="QGDQ01000034">
    <property type="protein sequence ID" value="PWJ47861.1"/>
    <property type="molecule type" value="Genomic_DNA"/>
</dbReference>
<evidence type="ECO:0000256" key="5">
    <source>
        <dbReference type="ARBA" id="ARBA00031395"/>
    </source>
</evidence>
<dbReference type="GO" id="GO:0005829">
    <property type="term" value="C:cytosol"/>
    <property type="evidence" value="ECO:0007669"/>
    <property type="project" value="TreeGrafter"/>
</dbReference>
<evidence type="ECO:0000256" key="8">
    <source>
        <dbReference type="PIRSR" id="PIRSR006487-1"/>
    </source>
</evidence>
<dbReference type="OrthoDB" id="9774591at2"/>
<feature type="region of interest" description="Disordered" evidence="9">
    <location>
        <begin position="302"/>
        <end position="322"/>
    </location>
</feature>
<dbReference type="Pfam" id="PF08669">
    <property type="entry name" value="GCV_T_C"/>
    <property type="match status" value="1"/>
</dbReference>
<dbReference type="InterPro" id="IPR022903">
    <property type="entry name" value="GcvT_bac"/>
</dbReference>
<comment type="catalytic activity">
    <reaction evidence="6 7">
        <text>N(6)-[(R)-S(8)-aminomethyldihydrolipoyl]-L-lysyl-[protein] + (6S)-5,6,7,8-tetrahydrofolate = N(6)-[(R)-dihydrolipoyl]-L-lysyl-[protein] + (6R)-5,10-methylene-5,6,7,8-tetrahydrofolate + NH4(+)</text>
        <dbReference type="Rhea" id="RHEA:16945"/>
        <dbReference type="Rhea" id="RHEA-COMP:10475"/>
        <dbReference type="Rhea" id="RHEA-COMP:10492"/>
        <dbReference type="ChEBI" id="CHEBI:15636"/>
        <dbReference type="ChEBI" id="CHEBI:28938"/>
        <dbReference type="ChEBI" id="CHEBI:57453"/>
        <dbReference type="ChEBI" id="CHEBI:83100"/>
        <dbReference type="ChEBI" id="CHEBI:83143"/>
        <dbReference type="EC" id="2.1.2.10"/>
    </reaction>
</comment>
<dbReference type="SUPFAM" id="SSF103025">
    <property type="entry name" value="Folate-binding domain"/>
    <property type="match status" value="1"/>
</dbReference>
<evidence type="ECO:0000256" key="3">
    <source>
        <dbReference type="ARBA" id="ARBA00022576"/>
    </source>
</evidence>
<dbReference type="InterPro" id="IPR006223">
    <property type="entry name" value="GcvT"/>
</dbReference>
<dbReference type="InterPro" id="IPR006222">
    <property type="entry name" value="GCVT_N"/>
</dbReference>
<evidence type="ECO:0000259" key="11">
    <source>
        <dbReference type="Pfam" id="PF08669"/>
    </source>
</evidence>
<dbReference type="FunFam" id="2.40.30.110:FF:000003">
    <property type="entry name" value="Aminomethyltransferase"/>
    <property type="match status" value="1"/>
</dbReference>
<proteinExistence type="inferred from homology"/>
<dbReference type="AlphaFoldDB" id="A0A315ZQK9"/>
<comment type="function">
    <text evidence="7">The glycine cleavage system catalyzes the degradation of glycine.</text>
</comment>
<dbReference type="GO" id="GO:0008483">
    <property type="term" value="F:transaminase activity"/>
    <property type="evidence" value="ECO:0007669"/>
    <property type="project" value="UniProtKB-KW"/>
</dbReference>
<evidence type="ECO:0000256" key="7">
    <source>
        <dbReference type="HAMAP-Rule" id="MF_00259"/>
    </source>
</evidence>
<evidence type="ECO:0000256" key="9">
    <source>
        <dbReference type="SAM" id="MobiDB-lite"/>
    </source>
</evidence>
<dbReference type="GO" id="GO:0004047">
    <property type="term" value="F:aminomethyltransferase activity"/>
    <property type="evidence" value="ECO:0007669"/>
    <property type="project" value="UniProtKB-UniRule"/>
</dbReference>
<comment type="similarity">
    <text evidence="1 7">Belongs to the GcvT family.</text>
</comment>
<dbReference type="GO" id="GO:0019464">
    <property type="term" value="P:glycine decarboxylation via glycine cleavage system"/>
    <property type="evidence" value="ECO:0007669"/>
    <property type="project" value="UniProtKB-UniRule"/>
</dbReference>
<gene>
    <name evidence="7" type="primary">gcvT</name>
    <name evidence="12" type="ORF">BXY45_13436</name>
</gene>
<dbReference type="Gene3D" id="2.40.30.110">
    <property type="entry name" value="Aminomethyltransferase beta-barrel domains"/>
    <property type="match status" value="1"/>
</dbReference>
<evidence type="ECO:0000256" key="1">
    <source>
        <dbReference type="ARBA" id="ARBA00008609"/>
    </source>
</evidence>
<dbReference type="Proteomes" id="UP000245469">
    <property type="component" value="Unassembled WGS sequence"/>
</dbReference>
<dbReference type="PIRSF" id="PIRSF006487">
    <property type="entry name" value="GcvT"/>
    <property type="match status" value="1"/>
</dbReference>
<dbReference type="InterPro" id="IPR029043">
    <property type="entry name" value="GcvT/YgfZ_C"/>
</dbReference>
<dbReference type="Gene3D" id="3.30.70.1400">
    <property type="entry name" value="Aminomethyltransferase beta-barrel domains"/>
    <property type="match status" value="1"/>
</dbReference>
<evidence type="ECO:0000313" key="13">
    <source>
        <dbReference type="Proteomes" id="UP000245469"/>
    </source>
</evidence>
<dbReference type="PANTHER" id="PTHR43757:SF2">
    <property type="entry name" value="AMINOMETHYLTRANSFERASE, MITOCHONDRIAL"/>
    <property type="match status" value="1"/>
</dbReference>
<dbReference type="Gene3D" id="4.10.1250.10">
    <property type="entry name" value="Aminomethyltransferase fragment"/>
    <property type="match status" value="1"/>
</dbReference>
<dbReference type="InterPro" id="IPR013977">
    <property type="entry name" value="GcvT_C"/>
</dbReference>
<dbReference type="NCBIfam" id="TIGR00528">
    <property type="entry name" value="gcvT"/>
    <property type="match status" value="1"/>
</dbReference>
<dbReference type="GO" id="GO:0032259">
    <property type="term" value="P:methylation"/>
    <property type="evidence" value="ECO:0007669"/>
    <property type="project" value="UniProtKB-KW"/>
</dbReference>
<keyword evidence="4 7" id="KW-0808">Transferase</keyword>
<dbReference type="InterPro" id="IPR027266">
    <property type="entry name" value="TrmE/GcvT-like"/>
</dbReference>